<organism evidence="5 6">
    <name type="scientific">Paraburkholderia metrosideri</name>
    <dbReference type="NCBI Taxonomy" id="580937"/>
    <lineage>
        <taxon>Bacteria</taxon>
        <taxon>Pseudomonadati</taxon>
        <taxon>Pseudomonadota</taxon>
        <taxon>Betaproteobacteria</taxon>
        <taxon>Burkholderiales</taxon>
        <taxon>Burkholderiaceae</taxon>
        <taxon>Paraburkholderia</taxon>
    </lineage>
</organism>
<keyword evidence="1" id="KW-0805">Transcription regulation</keyword>
<evidence type="ECO:0000259" key="4">
    <source>
        <dbReference type="PROSITE" id="PS01124"/>
    </source>
</evidence>
<gene>
    <name evidence="5" type="ORF">LMG28140_02216</name>
</gene>
<comment type="caution">
    <text evidence="5">The sequence shown here is derived from an EMBL/GenBank/DDBJ whole genome shotgun (WGS) entry which is preliminary data.</text>
</comment>
<dbReference type="InterPro" id="IPR009057">
    <property type="entry name" value="Homeodomain-like_sf"/>
</dbReference>
<evidence type="ECO:0000313" key="6">
    <source>
        <dbReference type="Proteomes" id="UP000598032"/>
    </source>
</evidence>
<dbReference type="InterPro" id="IPR020449">
    <property type="entry name" value="Tscrpt_reg_AraC-type_HTH"/>
</dbReference>
<evidence type="ECO:0000256" key="1">
    <source>
        <dbReference type="ARBA" id="ARBA00023015"/>
    </source>
</evidence>
<dbReference type="Gene3D" id="1.10.10.60">
    <property type="entry name" value="Homeodomain-like"/>
    <property type="match status" value="1"/>
</dbReference>
<dbReference type="Proteomes" id="UP000598032">
    <property type="component" value="Unassembled WGS sequence"/>
</dbReference>
<sequence length="378" mass="41491">MNDRARRHSPVGGTVPHPCIVNTRFSTRGLPRHQQALAWRDRVGHVIDMLPSREQLENGLGAEIRFFSVSDHVFTDASTDAMVLDRSLGRVSKDSRRDIAFHLYVGGATGRVSASQSRRSGVDHFDRGIVAFDLGQTFKMERPTCRVLTVFIPRAVVDAVLVDGADSIHGRIVPDATPLTALIFDHIAALAQAIPSATPAQAVEMLDIARRLLIEALGVGSKRRGSARSAVQAAIIAQVRRHIDAHLDDAALTPASVVDALGLKRATVYRWFEDEGGLATVIRNRRLRAAANDLIRFPHMKIVEIAFGLGFKSASDFARAFRRAFDMSPLDMRVRALDLQHVREWDRGENGLFMSGGERVDRSLVSSLLQGEAGRVSA</sequence>
<dbReference type="InterPro" id="IPR018060">
    <property type="entry name" value="HTH_AraC"/>
</dbReference>
<dbReference type="InterPro" id="IPR018062">
    <property type="entry name" value="HTH_AraC-typ_CS"/>
</dbReference>
<dbReference type="PANTHER" id="PTHR46796:SF6">
    <property type="entry name" value="ARAC SUBFAMILY"/>
    <property type="match status" value="1"/>
</dbReference>
<dbReference type="PANTHER" id="PTHR46796">
    <property type="entry name" value="HTH-TYPE TRANSCRIPTIONAL ACTIVATOR RHAS-RELATED"/>
    <property type="match status" value="1"/>
</dbReference>
<evidence type="ECO:0000256" key="3">
    <source>
        <dbReference type="ARBA" id="ARBA00023163"/>
    </source>
</evidence>
<protein>
    <recommendedName>
        <fullName evidence="4">HTH araC/xylS-type domain-containing protein</fullName>
    </recommendedName>
</protein>
<keyword evidence="2" id="KW-0238">DNA-binding</keyword>
<keyword evidence="6" id="KW-1185">Reference proteome</keyword>
<dbReference type="Pfam" id="PF12833">
    <property type="entry name" value="HTH_18"/>
    <property type="match status" value="1"/>
</dbReference>
<dbReference type="PRINTS" id="PR00032">
    <property type="entry name" value="HTHARAC"/>
</dbReference>
<keyword evidence="3" id="KW-0804">Transcription</keyword>
<reference evidence="5 6" key="1">
    <citation type="submission" date="2020-10" db="EMBL/GenBank/DDBJ databases">
        <authorList>
            <person name="Peeters C."/>
        </authorList>
    </citation>
    <scope>NUCLEOTIDE SEQUENCE [LARGE SCALE GENOMIC DNA]</scope>
    <source>
        <strain evidence="5 6">LMG 28140</strain>
    </source>
</reference>
<evidence type="ECO:0000313" key="5">
    <source>
        <dbReference type="EMBL" id="CAD6528943.1"/>
    </source>
</evidence>
<dbReference type="InterPro" id="IPR050204">
    <property type="entry name" value="AraC_XylS_family_regulators"/>
</dbReference>
<dbReference type="PROSITE" id="PS00041">
    <property type="entry name" value="HTH_ARAC_FAMILY_1"/>
    <property type="match status" value="1"/>
</dbReference>
<dbReference type="EMBL" id="CAJHCP010000004">
    <property type="protein sequence ID" value="CAD6528943.1"/>
    <property type="molecule type" value="Genomic_DNA"/>
</dbReference>
<name>A0ABM8NJS5_9BURK</name>
<dbReference type="SMART" id="SM00342">
    <property type="entry name" value="HTH_ARAC"/>
    <property type="match status" value="1"/>
</dbReference>
<feature type="domain" description="HTH araC/xylS-type" evidence="4">
    <location>
        <begin position="237"/>
        <end position="335"/>
    </location>
</feature>
<proteinExistence type="predicted"/>
<dbReference type="PROSITE" id="PS01124">
    <property type="entry name" value="HTH_ARAC_FAMILY_2"/>
    <property type="match status" value="1"/>
</dbReference>
<accession>A0ABM8NJS5</accession>
<evidence type="ECO:0000256" key="2">
    <source>
        <dbReference type="ARBA" id="ARBA00023125"/>
    </source>
</evidence>
<dbReference type="SUPFAM" id="SSF46689">
    <property type="entry name" value="Homeodomain-like"/>
    <property type="match status" value="1"/>
</dbReference>